<protein>
    <submittedName>
        <fullName evidence="1">Uncharacterized protein</fullName>
    </submittedName>
</protein>
<dbReference type="AlphaFoldDB" id="A0AAD7E0M0"/>
<reference evidence="1" key="1">
    <citation type="submission" date="2023-03" db="EMBL/GenBank/DDBJ databases">
        <title>Massive genome expansion in bonnet fungi (Mycena s.s.) driven by repeated elements and novel gene families across ecological guilds.</title>
        <authorList>
            <consortium name="Lawrence Berkeley National Laboratory"/>
            <person name="Harder C.B."/>
            <person name="Miyauchi S."/>
            <person name="Viragh M."/>
            <person name="Kuo A."/>
            <person name="Thoen E."/>
            <person name="Andreopoulos B."/>
            <person name="Lu D."/>
            <person name="Skrede I."/>
            <person name="Drula E."/>
            <person name="Henrissat B."/>
            <person name="Morin E."/>
            <person name="Kohler A."/>
            <person name="Barry K."/>
            <person name="LaButti K."/>
            <person name="Morin E."/>
            <person name="Salamov A."/>
            <person name="Lipzen A."/>
            <person name="Mereny Z."/>
            <person name="Hegedus B."/>
            <person name="Baldrian P."/>
            <person name="Stursova M."/>
            <person name="Weitz H."/>
            <person name="Taylor A."/>
            <person name="Grigoriev I.V."/>
            <person name="Nagy L.G."/>
            <person name="Martin F."/>
            <person name="Kauserud H."/>
        </authorList>
    </citation>
    <scope>NUCLEOTIDE SEQUENCE</scope>
    <source>
        <strain evidence="1">CBHHK067</strain>
    </source>
</reference>
<gene>
    <name evidence="1" type="ORF">B0H17DRAFT_1127255</name>
</gene>
<comment type="caution">
    <text evidence="1">The sequence shown here is derived from an EMBL/GenBank/DDBJ whole genome shotgun (WGS) entry which is preliminary data.</text>
</comment>
<dbReference type="EMBL" id="JARKIE010000012">
    <property type="protein sequence ID" value="KAJ7703640.1"/>
    <property type="molecule type" value="Genomic_DNA"/>
</dbReference>
<evidence type="ECO:0000313" key="1">
    <source>
        <dbReference type="EMBL" id="KAJ7703640.1"/>
    </source>
</evidence>
<keyword evidence="2" id="KW-1185">Reference proteome</keyword>
<evidence type="ECO:0000313" key="2">
    <source>
        <dbReference type="Proteomes" id="UP001221757"/>
    </source>
</evidence>
<accession>A0AAD7E0M0</accession>
<dbReference type="Proteomes" id="UP001221757">
    <property type="component" value="Unassembled WGS sequence"/>
</dbReference>
<proteinExistence type="predicted"/>
<sequence>MAAIKYSGAGYRIMLPGLILASWKGWQSWRQLCQLKNIFLMLRVWIALVVALHASSSLRAPLAVAARPHNSPQKSIGWLVNNISTSCNSIVIDLLIHPEKTPFRKNQMRHSRAKGPPRLMIVDPDYRVQTGGVAYTAEKLSDFMRRGLHHYYNIARQQVHYPGDPNPPPNTSPLASYAETHNFALLDGRCDGYWLISSHLPSMNSRLRKNS</sequence>
<organism evidence="1 2">
    <name type="scientific">Mycena rosella</name>
    <name type="common">Pink bonnet</name>
    <name type="synonym">Agaricus rosellus</name>
    <dbReference type="NCBI Taxonomy" id="1033263"/>
    <lineage>
        <taxon>Eukaryota</taxon>
        <taxon>Fungi</taxon>
        <taxon>Dikarya</taxon>
        <taxon>Basidiomycota</taxon>
        <taxon>Agaricomycotina</taxon>
        <taxon>Agaricomycetes</taxon>
        <taxon>Agaricomycetidae</taxon>
        <taxon>Agaricales</taxon>
        <taxon>Marasmiineae</taxon>
        <taxon>Mycenaceae</taxon>
        <taxon>Mycena</taxon>
    </lineage>
</organism>
<name>A0AAD7E0M0_MYCRO</name>